<evidence type="ECO:0000256" key="4">
    <source>
        <dbReference type="ARBA" id="ARBA00023002"/>
    </source>
</evidence>
<feature type="binding site" evidence="13">
    <location>
        <position position="141"/>
    </location>
    <ligand>
        <name>NADPH</name>
        <dbReference type="ChEBI" id="CHEBI:57783"/>
    </ligand>
</feature>
<dbReference type="Gene3D" id="1.10.1040.10">
    <property type="entry name" value="N-(1-d-carboxylethyl)-l-norvaline Dehydrogenase, domain 2"/>
    <property type="match status" value="1"/>
</dbReference>
<dbReference type="OrthoDB" id="9812273at2"/>
<comment type="similarity">
    <text evidence="1 13 17">Belongs to the NAD-dependent glycerol-3-phosphate dehydrogenase family.</text>
</comment>
<dbReference type="InterPro" id="IPR008927">
    <property type="entry name" value="6-PGluconate_DH-like_C_sf"/>
</dbReference>
<dbReference type="GO" id="GO:0005829">
    <property type="term" value="C:cytosol"/>
    <property type="evidence" value="ECO:0007669"/>
    <property type="project" value="TreeGrafter"/>
</dbReference>
<feature type="binding site" evidence="13">
    <location>
        <position position="257"/>
    </location>
    <ligand>
        <name>sn-glycerol 3-phosphate</name>
        <dbReference type="ChEBI" id="CHEBI:57597"/>
    </ligand>
</feature>
<feature type="binding site" evidence="13">
    <location>
        <position position="192"/>
    </location>
    <ligand>
        <name>sn-glycerol 3-phosphate</name>
        <dbReference type="ChEBI" id="CHEBI:57597"/>
    </ligand>
</feature>
<feature type="binding site" evidence="15">
    <location>
        <begin position="256"/>
        <end position="257"/>
    </location>
    <ligand>
        <name>substrate</name>
    </ligand>
</feature>
<reference evidence="21" key="1">
    <citation type="submission" date="2016-10" db="EMBL/GenBank/DDBJ databases">
        <authorList>
            <person name="Varghese N."/>
            <person name="Submissions S."/>
        </authorList>
    </citation>
    <scope>NUCLEOTIDE SEQUENCE [LARGE SCALE GENOMIC DNA]</scope>
    <source>
        <strain evidence="21">DSM 1551</strain>
    </source>
</reference>
<keyword evidence="8 13" id="KW-1208">Phospholipid metabolism</keyword>
<feature type="binding site" evidence="13">
    <location>
        <position position="139"/>
    </location>
    <ligand>
        <name>sn-glycerol 3-phosphate</name>
        <dbReference type="ChEBI" id="CHEBI:57597"/>
    </ligand>
</feature>
<comment type="caution">
    <text evidence="13">Lacks conserved residue(s) required for the propagation of feature annotation.</text>
</comment>
<dbReference type="GO" id="GO:0006650">
    <property type="term" value="P:glycerophospholipid metabolic process"/>
    <property type="evidence" value="ECO:0007669"/>
    <property type="project" value="UniProtKB-UniRule"/>
</dbReference>
<dbReference type="InterPro" id="IPR006168">
    <property type="entry name" value="G3P_DH_NAD-dep"/>
</dbReference>
<dbReference type="GO" id="GO:0005975">
    <property type="term" value="P:carbohydrate metabolic process"/>
    <property type="evidence" value="ECO:0007669"/>
    <property type="project" value="InterPro"/>
</dbReference>
<keyword evidence="21" id="KW-1185">Reference proteome</keyword>
<evidence type="ECO:0000256" key="11">
    <source>
        <dbReference type="ARBA" id="ARBA00069372"/>
    </source>
</evidence>
<accession>A0A1I0HDV1</accession>
<evidence type="ECO:0000256" key="15">
    <source>
        <dbReference type="PIRSR" id="PIRSR000114-2"/>
    </source>
</evidence>
<evidence type="ECO:0000256" key="2">
    <source>
        <dbReference type="ARBA" id="ARBA00022516"/>
    </source>
</evidence>
<feature type="binding site" evidence="13">
    <location>
        <position position="256"/>
    </location>
    <ligand>
        <name>sn-glycerol 3-phosphate</name>
        <dbReference type="ChEBI" id="CHEBI:57597"/>
    </ligand>
</feature>
<dbReference type="SUPFAM" id="SSF48179">
    <property type="entry name" value="6-phosphogluconate dehydrogenase C-terminal domain-like"/>
    <property type="match status" value="1"/>
</dbReference>
<dbReference type="AlphaFoldDB" id="A0A1I0HDV1"/>
<evidence type="ECO:0000256" key="10">
    <source>
        <dbReference type="ARBA" id="ARBA00066687"/>
    </source>
</evidence>
<feature type="binding site" evidence="13">
    <location>
        <position position="255"/>
    </location>
    <ligand>
        <name>sn-glycerol 3-phosphate</name>
        <dbReference type="ChEBI" id="CHEBI:57597"/>
    </ligand>
</feature>
<feature type="binding site" evidence="16">
    <location>
        <position position="141"/>
    </location>
    <ligand>
        <name>NAD(+)</name>
        <dbReference type="ChEBI" id="CHEBI:57540"/>
    </ligand>
</feature>
<comment type="catalytic activity">
    <reaction evidence="13">
        <text>sn-glycerol 3-phosphate + NAD(+) = dihydroxyacetone phosphate + NADH + H(+)</text>
        <dbReference type="Rhea" id="RHEA:11092"/>
        <dbReference type="ChEBI" id="CHEBI:15378"/>
        <dbReference type="ChEBI" id="CHEBI:57540"/>
        <dbReference type="ChEBI" id="CHEBI:57597"/>
        <dbReference type="ChEBI" id="CHEBI:57642"/>
        <dbReference type="ChEBI" id="CHEBI:57945"/>
        <dbReference type="EC" id="1.1.1.94"/>
    </reaction>
</comment>
<keyword evidence="3 13" id="KW-0521">NADP</keyword>
<dbReference type="PIRSF" id="PIRSF000114">
    <property type="entry name" value="Glycerol-3-P_dh"/>
    <property type="match status" value="1"/>
</dbReference>
<evidence type="ECO:0000256" key="7">
    <source>
        <dbReference type="ARBA" id="ARBA00023209"/>
    </source>
</evidence>
<evidence type="ECO:0000313" key="21">
    <source>
        <dbReference type="Proteomes" id="UP000198558"/>
    </source>
</evidence>
<keyword evidence="7 13" id="KW-0594">Phospholipid biosynthesis</keyword>
<feature type="domain" description="Glycerol-3-phosphate dehydrogenase NAD-dependent C-terminal" evidence="19">
    <location>
        <begin position="181"/>
        <end position="321"/>
    </location>
</feature>
<feature type="binding site" evidence="13">
    <location>
        <position position="11"/>
    </location>
    <ligand>
        <name>NADPH</name>
        <dbReference type="ChEBI" id="CHEBI:57783"/>
    </ligand>
</feature>
<proteinExistence type="inferred from homology"/>
<dbReference type="InterPro" id="IPR013328">
    <property type="entry name" value="6PGD_dom2"/>
</dbReference>
<evidence type="ECO:0000256" key="3">
    <source>
        <dbReference type="ARBA" id="ARBA00022857"/>
    </source>
</evidence>
<evidence type="ECO:0000259" key="19">
    <source>
        <dbReference type="Pfam" id="PF07479"/>
    </source>
</evidence>
<dbReference type="Gene3D" id="3.40.50.720">
    <property type="entry name" value="NAD(P)-binding Rossmann-like Domain"/>
    <property type="match status" value="1"/>
</dbReference>
<dbReference type="GeneID" id="78289387"/>
<keyword evidence="13" id="KW-0963">Cytoplasm</keyword>
<feature type="binding site" evidence="15">
    <location>
        <position position="106"/>
    </location>
    <ligand>
        <name>substrate</name>
    </ligand>
</feature>
<dbReference type="InterPro" id="IPR011128">
    <property type="entry name" value="G3P_DH_NAD-dep_N"/>
</dbReference>
<dbReference type="SUPFAM" id="SSF51735">
    <property type="entry name" value="NAD(P)-binding Rossmann-fold domains"/>
    <property type="match status" value="1"/>
</dbReference>
<feature type="domain" description="Glycerol-3-phosphate dehydrogenase NAD-dependent N-terminal" evidence="18">
    <location>
        <begin position="3"/>
        <end position="161"/>
    </location>
</feature>
<evidence type="ECO:0000256" key="17">
    <source>
        <dbReference type="RuleBase" id="RU000437"/>
    </source>
</evidence>
<dbReference type="Pfam" id="PF07479">
    <property type="entry name" value="NAD_Gly3P_dh_C"/>
    <property type="match status" value="1"/>
</dbReference>
<dbReference type="PRINTS" id="PR00077">
    <property type="entry name" value="GPDHDRGNASE"/>
</dbReference>
<gene>
    <name evidence="13" type="primary">gpsA</name>
    <name evidence="20" type="ORF">SAMN04489758_14710</name>
</gene>
<dbReference type="UniPathway" id="UPA00940"/>
<dbReference type="InterPro" id="IPR006109">
    <property type="entry name" value="G3P_DH_NAD-dep_C"/>
</dbReference>
<dbReference type="GO" id="GO:0046167">
    <property type="term" value="P:glycerol-3-phosphate biosynthetic process"/>
    <property type="evidence" value="ECO:0007669"/>
    <property type="project" value="UniProtKB-UniRule"/>
</dbReference>
<dbReference type="NCBIfam" id="NF000942">
    <property type="entry name" value="PRK00094.1-4"/>
    <property type="match status" value="1"/>
</dbReference>
<dbReference type="FunFam" id="3.40.50.720:FF:000019">
    <property type="entry name" value="Glycerol-3-phosphate dehydrogenase [NAD(P)+]"/>
    <property type="match status" value="1"/>
</dbReference>
<keyword evidence="4 13" id="KW-0560">Oxidoreductase</keyword>
<feature type="binding site" evidence="16">
    <location>
        <position position="83"/>
    </location>
    <ligand>
        <name>NAD(+)</name>
        <dbReference type="ChEBI" id="CHEBI:57540"/>
    </ligand>
</feature>
<feature type="binding site" evidence="13">
    <location>
        <position position="245"/>
    </location>
    <ligand>
        <name>sn-glycerol 3-phosphate</name>
        <dbReference type="ChEBI" id="CHEBI:57597"/>
    </ligand>
</feature>
<dbReference type="EMBL" id="FOIN01000047">
    <property type="protein sequence ID" value="SET81161.1"/>
    <property type="molecule type" value="Genomic_DNA"/>
</dbReference>
<feature type="binding site" evidence="13">
    <location>
        <position position="282"/>
    </location>
    <ligand>
        <name>NADPH</name>
        <dbReference type="ChEBI" id="CHEBI:57783"/>
    </ligand>
</feature>
<dbReference type="FunFam" id="1.10.1040.10:FF:000001">
    <property type="entry name" value="Glycerol-3-phosphate dehydrogenase [NAD(P)+]"/>
    <property type="match status" value="1"/>
</dbReference>
<feature type="binding site" evidence="13">
    <location>
        <position position="106"/>
    </location>
    <ligand>
        <name>sn-glycerol 3-phosphate</name>
        <dbReference type="ChEBI" id="CHEBI:57597"/>
    </ligand>
</feature>
<comment type="subcellular location">
    <subcellularLocation>
        <location evidence="13">Cytoplasm</location>
    </subcellularLocation>
</comment>
<sequence length="337" mass="37747">MSKIAVLGTGSWATALSRVLIDNQNQIIMYGIDQNQIDDINVNHQNSAFFEDIILENEIKATNNLEEALRDIDYLLITIPTQFVKETLQQVKPFIKKRVTVINAAKGFDLGTNMRMSDTIRSVLDENLINPVVSLIGPSHAEEVVIRMLTTICAVSLDEKVAHDVQKLFSNDYFRVYRLTDEVGAEYGVAIKNVIAVAAGVLCGLGYGDNTKAALITRGLAEMIRYGMKKGGKLETYTGLTGVGDLIVTCSSVHSRNFQAGLEIGKTNDARTFMKNNKKTCEGIRTCQVIYEDAKKYDDIELPIINAIYNVLYNNHEPKREIQQLMKRELKIEGERY</sequence>
<keyword evidence="13" id="KW-0547">Nucleotide-binding</keyword>
<feature type="active site" description="Proton acceptor" evidence="13 14">
    <location>
        <position position="192"/>
    </location>
</feature>
<evidence type="ECO:0000256" key="16">
    <source>
        <dbReference type="PIRSR" id="PIRSR000114-3"/>
    </source>
</evidence>
<evidence type="ECO:0000256" key="14">
    <source>
        <dbReference type="PIRSR" id="PIRSR000114-1"/>
    </source>
</evidence>
<evidence type="ECO:0000259" key="18">
    <source>
        <dbReference type="Pfam" id="PF01210"/>
    </source>
</evidence>
<name>A0A1I0HDV1_9FIRM</name>
<evidence type="ECO:0000256" key="1">
    <source>
        <dbReference type="ARBA" id="ARBA00011009"/>
    </source>
</evidence>
<evidence type="ECO:0000256" key="9">
    <source>
        <dbReference type="ARBA" id="ARBA00052716"/>
    </source>
</evidence>
<dbReference type="RefSeq" id="WP_092356379.1">
    <property type="nucleotide sequence ID" value="NZ_CANSQN010000011.1"/>
</dbReference>
<evidence type="ECO:0000256" key="6">
    <source>
        <dbReference type="ARBA" id="ARBA00023098"/>
    </source>
</evidence>
<dbReference type="Proteomes" id="UP000198558">
    <property type="component" value="Unassembled WGS sequence"/>
</dbReference>
<feature type="binding site" evidence="13">
    <location>
        <position position="106"/>
    </location>
    <ligand>
        <name>NADPH</name>
        <dbReference type="ChEBI" id="CHEBI:57783"/>
    </ligand>
</feature>
<evidence type="ECO:0000256" key="8">
    <source>
        <dbReference type="ARBA" id="ARBA00023264"/>
    </source>
</evidence>
<evidence type="ECO:0000313" key="20">
    <source>
        <dbReference type="EMBL" id="SET81161.1"/>
    </source>
</evidence>
<dbReference type="PANTHER" id="PTHR11728:SF1">
    <property type="entry name" value="GLYCEROL-3-PHOSPHATE DEHYDROGENASE [NAD(+)] 2, CHLOROPLASTIC"/>
    <property type="match status" value="1"/>
</dbReference>
<dbReference type="GO" id="GO:0008654">
    <property type="term" value="P:phospholipid biosynthetic process"/>
    <property type="evidence" value="ECO:0007669"/>
    <property type="project" value="UniProtKB-KW"/>
</dbReference>
<comment type="catalytic activity">
    <reaction evidence="9">
        <text>sn-glycerol 3-phosphate + NADP(+) = dihydroxyacetone phosphate + NADPH + H(+)</text>
        <dbReference type="Rhea" id="RHEA:11096"/>
        <dbReference type="ChEBI" id="CHEBI:15378"/>
        <dbReference type="ChEBI" id="CHEBI:57597"/>
        <dbReference type="ChEBI" id="CHEBI:57642"/>
        <dbReference type="ChEBI" id="CHEBI:57783"/>
        <dbReference type="ChEBI" id="CHEBI:58349"/>
        <dbReference type="EC" id="1.1.1.94"/>
    </reaction>
    <physiologicalReaction direction="right-to-left" evidence="9">
        <dbReference type="Rhea" id="RHEA:11098"/>
    </physiologicalReaction>
</comment>
<feature type="binding site" evidence="13">
    <location>
        <position position="256"/>
    </location>
    <ligand>
        <name>NADPH</name>
        <dbReference type="ChEBI" id="CHEBI:57783"/>
    </ligand>
</feature>
<evidence type="ECO:0000256" key="13">
    <source>
        <dbReference type="HAMAP-Rule" id="MF_00394"/>
    </source>
</evidence>
<keyword evidence="6 13" id="KW-0443">Lipid metabolism</keyword>
<protein>
    <recommendedName>
        <fullName evidence="11 13">Glycerol-3-phosphate dehydrogenase [NAD(P)+]</fullName>
        <ecNumber evidence="10 13">1.1.1.94</ecNumber>
    </recommendedName>
    <alternativeName>
        <fullName evidence="13">NAD(P)(+)-dependent glycerol-3-phosphate dehydrogenase</fullName>
    </alternativeName>
    <alternativeName>
        <fullName evidence="12 13">NAD(P)H-dependent dihydroxyacetone-phosphate reductase</fullName>
    </alternativeName>
</protein>
<keyword evidence="5 13" id="KW-0520">NAD</keyword>
<feature type="binding site" evidence="16">
    <location>
        <position position="256"/>
    </location>
    <ligand>
        <name>NAD(+)</name>
        <dbReference type="ChEBI" id="CHEBI:57540"/>
    </ligand>
</feature>
<dbReference type="NCBIfam" id="NF000940">
    <property type="entry name" value="PRK00094.1-2"/>
    <property type="match status" value="1"/>
</dbReference>
<evidence type="ECO:0000256" key="12">
    <source>
        <dbReference type="ARBA" id="ARBA00080511"/>
    </source>
</evidence>
<dbReference type="GO" id="GO:0141153">
    <property type="term" value="F:glycerol-3-phosphate dehydrogenase (NADP+) activity"/>
    <property type="evidence" value="ECO:0007669"/>
    <property type="project" value="RHEA"/>
</dbReference>
<organism evidence="20 21">
    <name type="scientific">Thomasclavelia cocleata</name>
    <dbReference type="NCBI Taxonomy" id="69824"/>
    <lineage>
        <taxon>Bacteria</taxon>
        <taxon>Bacillati</taxon>
        <taxon>Bacillota</taxon>
        <taxon>Erysipelotrichia</taxon>
        <taxon>Erysipelotrichales</taxon>
        <taxon>Coprobacillaceae</taxon>
        <taxon>Thomasclavelia</taxon>
    </lineage>
</organism>
<dbReference type="PANTHER" id="PTHR11728">
    <property type="entry name" value="GLYCEROL-3-PHOSPHATE DEHYDROGENASE"/>
    <property type="match status" value="1"/>
</dbReference>
<dbReference type="GO" id="GO:0046168">
    <property type="term" value="P:glycerol-3-phosphate catabolic process"/>
    <property type="evidence" value="ECO:0007669"/>
    <property type="project" value="InterPro"/>
</dbReference>
<keyword evidence="2 13" id="KW-0444">Lipid biosynthesis</keyword>
<comment type="function">
    <text evidence="13">Catalyzes the reduction of the glycolytic intermediate dihydroxyacetone phosphate (DHAP) to sn-glycerol 3-phosphate (G3P), the key precursor for phospholipid synthesis.</text>
</comment>
<dbReference type="HAMAP" id="MF_00394">
    <property type="entry name" value="NAD_Glyc3P_dehydrog"/>
    <property type="match status" value="1"/>
</dbReference>
<feature type="binding site" evidence="13">
    <location>
        <position position="137"/>
    </location>
    <ligand>
        <name>sn-glycerol 3-phosphate</name>
        <dbReference type="ChEBI" id="CHEBI:57597"/>
    </ligand>
</feature>
<comment type="pathway">
    <text evidence="13">Membrane lipid metabolism; glycerophospholipid metabolism.</text>
</comment>
<dbReference type="InterPro" id="IPR036291">
    <property type="entry name" value="NAD(P)-bd_dom_sf"/>
</dbReference>
<evidence type="ECO:0000256" key="5">
    <source>
        <dbReference type="ARBA" id="ARBA00023027"/>
    </source>
</evidence>
<feature type="binding site" evidence="13">
    <location>
        <position position="12"/>
    </location>
    <ligand>
        <name>NADPH</name>
        <dbReference type="ChEBI" id="CHEBI:57783"/>
    </ligand>
</feature>
<dbReference type="EC" id="1.1.1.94" evidence="10 13"/>
<feature type="binding site" evidence="16">
    <location>
        <position position="279"/>
    </location>
    <ligand>
        <name>NAD(+)</name>
        <dbReference type="ChEBI" id="CHEBI:57540"/>
    </ligand>
</feature>
<dbReference type="GO" id="GO:0051287">
    <property type="term" value="F:NAD binding"/>
    <property type="evidence" value="ECO:0007669"/>
    <property type="project" value="InterPro"/>
</dbReference>
<dbReference type="GO" id="GO:0141152">
    <property type="term" value="F:glycerol-3-phosphate dehydrogenase (NAD+) activity"/>
    <property type="evidence" value="ECO:0007669"/>
    <property type="project" value="RHEA"/>
</dbReference>
<dbReference type="Pfam" id="PF01210">
    <property type="entry name" value="NAD_Gly3P_dh_N"/>
    <property type="match status" value="1"/>
</dbReference>